<evidence type="ECO:0000256" key="3">
    <source>
        <dbReference type="ARBA" id="ARBA00022840"/>
    </source>
</evidence>
<evidence type="ECO:0000313" key="5">
    <source>
        <dbReference type="EMBL" id="TCU62677.1"/>
    </source>
</evidence>
<dbReference type="PANTHER" id="PTHR24220">
    <property type="entry name" value="IMPORT ATP-BINDING PROTEIN"/>
    <property type="match status" value="1"/>
</dbReference>
<sequence>MIDVKNLRKSYQTQDKIVEILKGINIHVNPGDFMIIMGESGSGKTTFLNCVSGFDTIDEGSIEIGGTKLNEIKGKALEQLRLHQFGFIFQDNYLIDNLTILENVAITRLQYDAKAYEKAIELLKKVHIDHLKDNYPSQVSGGEKQRCAIARALVNEPKILFADEPTAALDRQTADEIMNILSELNKQGQTILMVTHSPRIAAYGTRMVFVESGVFECDEAFTGDDLEANYQRVMEITER</sequence>
<dbReference type="InterPro" id="IPR015854">
    <property type="entry name" value="ABC_transpr_LolD-like"/>
</dbReference>
<dbReference type="PANTHER" id="PTHR24220:SF692">
    <property type="entry name" value="ABC TRANSPORTER DOMAIN-CONTAINING PROTEIN"/>
    <property type="match status" value="1"/>
</dbReference>
<dbReference type="RefSeq" id="WP_017144623.1">
    <property type="nucleotide sequence ID" value="NZ_AP024510.1"/>
</dbReference>
<keyword evidence="2" id="KW-0547">Nucleotide-binding</keyword>
<dbReference type="InterPro" id="IPR003593">
    <property type="entry name" value="AAA+_ATPase"/>
</dbReference>
<dbReference type="GO" id="GO:0098796">
    <property type="term" value="C:membrane protein complex"/>
    <property type="evidence" value="ECO:0007669"/>
    <property type="project" value="UniProtKB-ARBA"/>
</dbReference>
<dbReference type="Proteomes" id="UP000295773">
    <property type="component" value="Unassembled WGS sequence"/>
</dbReference>
<feature type="domain" description="ABC transporter" evidence="4">
    <location>
        <begin position="2"/>
        <end position="237"/>
    </location>
</feature>
<keyword evidence="1" id="KW-0813">Transport</keyword>
<organism evidence="5 6">
    <name type="scientific">Longicatena caecimuris</name>
    <dbReference type="NCBI Taxonomy" id="1796635"/>
    <lineage>
        <taxon>Bacteria</taxon>
        <taxon>Bacillati</taxon>
        <taxon>Bacillota</taxon>
        <taxon>Erysipelotrichia</taxon>
        <taxon>Erysipelotrichales</taxon>
        <taxon>Erysipelotrichaceae</taxon>
        <taxon>Longicatena</taxon>
    </lineage>
</organism>
<dbReference type="EMBL" id="SMBP01000003">
    <property type="protein sequence ID" value="TCU62677.1"/>
    <property type="molecule type" value="Genomic_DNA"/>
</dbReference>
<evidence type="ECO:0000259" key="4">
    <source>
        <dbReference type="PROSITE" id="PS50893"/>
    </source>
</evidence>
<evidence type="ECO:0000256" key="1">
    <source>
        <dbReference type="ARBA" id="ARBA00022448"/>
    </source>
</evidence>
<name>A0A4R3TKK8_9FIRM</name>
<evidence type="ECO:0000256" key="2">
    <source>
        <dbReference type="ARBA" id="ARBA00022741"/>
    </source>
</evidence>
<dbReference type="InterPro" id="IPR003439">
    <property type="entry name" value="ABC_transporter-like_ATP-bd"/>
</dbReference>
<dbReference type="GO" id="GO:0005524">
    <property type="term" value="F:ATP binding"/>
    <property type="evidence" value="ECO:0007669"/>
    <property type="project" value="UniProtKB-KW"/>
</dbReference>
<dbReference type="SMART" id="SM00382">
    <property type="entry name" value="AAA"/>
    <property type="match status" value="1"/>
</dbReference>
<protein>
    <submittedName>
        <fullName evidence="5">Putative ABC transport system ATP-binding protein</fullName>
    </submittedName>
</protein>
<evidence type="ECO:0000313" key="6">
    <source>
        <dbReference type="Proteomes" id="UP000295773"/>
    </source>
</evidence>
<dbReference type="GO" id="GO:0005886">
    <property type="term" value="C:plasma membrane"/>
    <property type="evidence" value="ECO:0007669"/>
    <property type="project" value="TreeGrafter"/>
</dbReference>
<keyword evidence="6" id="KW-1185">Reference proteome</keyword>
<keyword evidence="3 5" id="KW-0067">ATP-binding</keyword>
<gene>
    <name evidence="5" type="ORF">EDD61_10390</name>
</gene>
<dbReference type="InterPro" id="IPR017911">
    <property type="entry name" value="MacB-like_ATP-bd"/>
</dbReference>
<proteinExistence type="predicted"/>
<dbReference type="Gene3D" id="3.40.50.300">
    <property type="entry name" value="P-loop containing nucleotide triphosphate hydrolases"/>
    <property type="match status" value="1"/>
</dbReference>
<dbReference type="GO" id="GO:0022857">
    <property type="term" value="F:transmembrane transporter activity"/>
    <property type="evidence" value="ECO:0007669"/>
    <property type="project" value="TreeGrafter"/>
</dbReference>
<reference evidence="5 6" key="1">
    <citation type="submission" date="2019-03" db="EMBL/GenBank/DDBJ databases">
        <title>Genomic Encyclopedia of Type Strains, Phase IV (KMG-IV): sequencing the most valuable type-strain genomes for metagenomic binning, comparative biology and taxonomic classification.</title>
        <authorList>
            <person name="Goeker M."/>
        </authorList>
    </citation>
    <scope>NUCLEOTIDE SEQUENCE [LARGE SCALE GENOMIC DNA]</scope>
    <source>
        <strain evidence="5 6">DSM 29481</strain>
    </source>
</reference>
<dbReference type="Pfam" id="PF00005">
    <property type="entry name" value="ABC_tran"/>
    <property type="match status" value="1"/>
</dbReference>
<dbReference type="InterPro" id="IPR027417">
    <property type="entry name" value="P-loop_NTPase"/>
</dbReference>
<dbReference type="SUPFAM" id="SSF52540">
    <property type="entry name" value="P-loop containing nucleoside triphosphate hydrolases"/>
    <property type="match status" value="1"/>
</dbReference>
<dbReference type="AlphaFoldDB" id="A0A4R3TKK8"/>
<dbReference type="PROSITE" id="PS50893">
    <property type="entry name" value="ABC_TRANSPORTER_2"/>
    <property type="match status" value="1"/>
</dbReference>
<dbReference type="CDD" id="cd03255">
    <property type="entry name" value="ABC_MJ0796_LolCDE_FtsE"/>
    <property type="match status" value="1"/>
</dbReference>
<dbReference type="GeneID" id="73795304"/>
<comment type="caution">
    <text evidence="5">The sequence shown here is derived from an EMBL/GenBank/DDBJ whole genome shotgun (WGS) entry which is preliminary data.</text>
</comment>
<dbReference type="FunFam" id="3.40.50.300:FF:000032">
    <property type="entry name" value="Export ABC transporter ATP-binding protein"/>
    <property type="match status" value="1"/>
</dbReference>
<dbReference type="GO" id="GO:0016887">
    <property type="term" value="F:ATP hydrolysis activity"/>
    <property type="evidence" value="ECO:0007669"/>
    <property type="project" value="InterPro"/>
</dbReference>
<accession>A0A4R3TKK8</accession>